<dbReference type="RefSeq" id="XP_009051885.1">
    <property type="nucleotide sequence ID" value="XM_009053637.1"/>
</dbReference>
<organism evidence="3 4">
    <name type="scientific">Lottia gigantea</name>
    <name type="common">Giant owl limpet</name>
    <dbReference type="NCBI Taxonomy" id="225164"/>
    <lineage>
        <taxon>Eukaryota</taxon>
        <taxon>Metazoa</taxon>
        <taxon>Spiralia</taxon>
        <taxon>Lophotrochozoa</taxon>
        <taxon>Mollusca</taxon>
        <taxon>Gastropoda</taxon>
        <taxon>Patellogastropoda</taxon>
        <taxon>Lottioidea</taxon>
        <taxon>Lottiidae</taxon>
        <taxon>Lottia</taxon>
    </lineage>
</organism>
<evidence type="ECO:0000313" key="3">
    <source>
        <dbReference type="EMBL" id="ESO97280.1"/>
    </source>
</evidence>
<dbReference type="CTD" id="20248607"/>
<evidence type="ECO:0000256" key="1">
    <source>
        <dbReference type="SAM" id="MobiDB-lite"/>
    </source>
</evidence>
<proteinExistence type="predicted"/>
<dbReference type="HOGENOM" id="CLU_1074752_0_0_1"/>
<feature type="chain" id="PRO_5004717408" evidence="2">
    <location>
        <begin position="24"/>
        <end position="259"/>
    </location>
</feature>
<dbReference type="GeneID" id="20248607"/>
<dbReference type="OrthoDB" id="6156896at2759"/>
<gene>
    <name evidence="3" type="ORF">LOTGIDRAFT_231487</name>
</gene>
<reference evidence="3 4" key="1">
    <citation type="journal article" date="2013" name="Nature">
        <title>Insights into bilaterian evolution from three spiralian genomes.</title>
        <authorList>
            <person name="Simakov O."/>
            <person name="Marletaz F."/>
            <person name="Cho S.J."/>
            <person name="Edsinger-Gonzales E."/>
            <person name="Havlak P."/>
            <person name="Hellsten U."/>
            <person name="Kuo D.H."/>
            <person name="Larsson T."/>
            <person name="Lv J."/>
            <person name="Arendt D."/>
            <person name="Savage R."/>
            <person name="Osoegawa K."/>
            <person name="de Jong P."/>
            <person name="Grimwood J."/>
            <person name="Chapman J.A."/>
            <person name="Shapiro H."/>
            <person name="Aerts A."/>
            <person name="Otillar R.P."/>
            <person name="Terry A.Y."/>
            <person name="Boore J.L."/>
            <person name="Grigoriev I.V."/>
            <person name="Lindberg D.R."/>
            <person name="Seaver E.C."/>
            <person name="Weisblat D.A."/>
            <person name="Putnam N.H."/>
            <person name="Rokhsar D.S."/>
        </authorList>
    </citation>
    <scope>NUCLEOTIDE SEQUENCE [LARGE SCALE GENOMIC DNA]</scope>
</reference>
<keyword evidence="2" id="KW-0732">Signal</keyword>
<evidence type="ECO:0000256" key="2">
    <source>
        <dbReference type="SAM" id="SignalP"/>
    </source>
</evidence>
<feature type="region of interest" description="Disordered" evidence="1">
    <location>
        <begin position="141"/>
        <end position="184"/>
    </location>
</feature>
<dbReference type="AlphaFoldDB" id="V4AR26"/>
<dbReference type="Proteomes" id="UP000030746">
    <property type="component" value="Unassembled WGS sequence"/>
</dbReference>
<sequence>MELRYLCLTVIFLLFINISCVVCKNILLPDDVNALSYRVCTNDDIPTMQTECEKENKAFSRANRNDNHTEICRMLYQMWFCVAHSVPQCFQNYTFFYQSYLHSPHNCKPSPEQLLKLQSIRKEALDRIEVVTIETSTIPTDDWTDSGHVTDKSDQVTVKMDEEGEGGSEGSKQGGHSSHTGKNTARSIGIMRKELAYIFQITLSDIQSNNHDINQIAFIGTQMRLRYLFEYEQSFSGVFGFHSNNIRIIQSKPLIMDKY</sequence>
<dbReference type="EMBL" id="KB201305">
    <property type="protein sequence ID" value="ESO97280.1"/>
    <property type="molecule type" value="Genomic_DNA"/>
</dbReference>
<protein>
    <submittedName>
        <fullName evidence="3">Uncharacterized protein</fullName>
    </submittedName>
</protein>
<feature type="signal peptide" evidence="2">
    <location>
        <begin position="1"/>
        <end position="23"/>
    </location>
</feature>
<evidence type="ECO:0000313" key="4">
    <source>
        <dbReference type="Proteomes" id="UP000030746"/>
    </source>
</evidence>
<dbReference type="KEGG" id="lgi:LOTGIDRAFT_231487"/>
<accession>V4AR26</accession>
<name>V4AR26_LOTGI</name>
<keyword evidence="4" id="KW-1185">Reference proteome</keyword>